<dbReference type="EMBL" id="JAWDGP010000289">
    <property type="protein sequence ID" value="KAK3801619.1"/>
    <property type="molecule type" value="Genomic_DNA"/>
</dbReference>
<organism evidence="2 3">
    <name type="scientific">Elysia crispata</name>
    <name type="common">lettuce slug</name>
    <dbReference type="NCBI Taxonomy" id="231223"/>
    <lineage>
        <taxon>Eukaryota</taxon>
        <taxon>Metazoa</taxon>
        <taxon>Spiralia</taxon>
        <taxon>Lophotrochozoa</taxon>
        <taxon>Mollusca</taxon>
        <taxon>Gastropoda</taxon>
        <taxon>Heterobranchia</taxon>
        <taxon>Euthyneura</taxon>
        <taxon>Panpulmonata</taxon>
        <taxon>Sacoglossa</taxon>
        <taxon>Placobranchoidea</taxon>
        <taxon>Plakobranchidae</taxon>
        <taxon>Elysia</taxon>
    </lineage>
</organism>
<accession>A0AAE1B8Z5</accession>
<dbReference type="Proteomes" id="UP001283361">
    <property type="component" value="Unassembled WGS sequence"/>
</dbReference>
<protein>
    <submittedName>
        <fullName evidence="2">Uncharacterized protein</fullName>
    </submittedName>
</protein>
<reference evidence="2" key="1">
    <citation type="journal article" date="2023" name="G3 (Bethesda)">
        <title>A reference genome for the long-term kleptoplast-retaining sea slug Elysia crispata morphotype clarki.</title>
        <authorList>
            <person name="Eastman K.E."/>
            <person name="Pendleton A.L."/>
            <person name="Shaikh M.A."/>
            <person name="Suttiyut T."/>
            <person name="Ogas R."/>
            <person name="Tomko P."/>
            <person name="Gavelis G."/>
            <person name="Widhalm J.R."/>
            <person name="Wisecaver J.H."/>
        </authorList>
    </citation>
    <scope>NUCLEOTIDE SEQUENCE</scope>
    <source>
        <strain evidence="2">ECLA1</strain>
    </source>
</reference>
<feature type="region of interest" description="Disordered" evidence="1">
    <location>
        <begin position="90"/>
        <end position="117"/>
    </location>
</feature>
<dbReference type="AlphaFoldDB" id="A0AAE1B8Z5"/>
<feature type="compositionally biased region" description="Acidic residues" evidence="1">
    <location>
        <begin position="220"/>
        <end position="233"/>
    </location>
</feature>
<name>A0AAE1B8Z5_9GAST</name>
<gene>
    <name evidence="2" type="ORF">RRG08_053688</name>
</gene>
<feature type="region of interest" description="Disordered" evidence="1">
    <location>
        <begin position="220"/>
        <end position="244"/>
    </location>
</feature>
<comment type="caution">
    <text evidence="2">The sequence shown here is derived from an EMBL/GenBank/DDBJ whole genome shotgun (WGS) entry which is preliminary data.</text>
</comment>
<proteinExistence type="predicted"/>
<feature type="region of interest" description="Disordered" evidence="1">
    <location>
        <begin position="38"/>
        <end position="68"/>
    </location>
</feature>
<evidence type="ECO:0000256" key="1">
    <source>
        <dbReference type="SAM" id="MobiDB-lite"/>
    </source>
</evidence>
<sequence>MLLFFYLSIAPPQEGFTYAWNIFSRPWLRTASARPQPNPWGHFEPDHPRQNKKKNSWNKSNRANNQIYSTPVGVGEREIFNQSTFSSHNRSAYMSSNARRRLLSDQDRKHNSRRQRPFYPRRTFWPKRMGQQYWDDDKINFYGSQDIPVTSENDSWRTLLIPQAGTLYDPTDGQFYYWDGTKLCREPWTGSESVQSSGSECHDVSMILCRHELRRLFPEEDTEDEEVYSSDDDSSTHSMQNGKKEVHSYTAFHRNLMRRRDELLLS</sequence>
<keyword evidence="3" id="KW-1185">Reference proteome</keyword>
<evidence type="ECO:0000313" key="2">
    <source>
        <dbReference type="EMBL" id="KAK3801619.1"/>
    </source>
</evidence>
<evidence type="ECO:0000313" key="3">
    <source>
        <dbReference type="Proteomes" id="UP001283361"/>
    </source>
</evidence>